<evidence type="ECO:0000256" key="3">
    <source>
        <dbReference type="ARBA" id="ARBA00012856"/>
    </source>
</evidence>
<dbReference type="InterPro" id="IPR025698">
    <property type="entry name" value="2TM_dom"/>
</dbReference>
<dbReference type="RefSeq" id="WP_344786927.1">
    <property type="nucleotide sequence ID" value="NZ_BAABCA010000002.1"/>
</dbReference>
<dbReference type="PROSITE" id="PS51330">
    <property type="entry name" value="DHFR_2"/>
    <property type="match status" value="1"/>
</dbReference>
<evidence type="ECO:0000256" key="5">
    <source>
        <dbReference type="ARBA" id="ARBA00022857"/>
    </source>
</evidence>
<evidence type="ECO:0000313" key="11">
    <source>
        <dbReference type="EMBL" id="GAA4233076.1"/>
    </source>
</evidence>
<dbReference type="SUPFAM" id="SSF53597">
    <property type="entry name" value="Dihydrofolate reductase-like"/>
    <property type="match status" value="1"/>
</dbReference>
<protein>
    <recommendedName>
        <fullName evidence="3">dihydrofolate reductase</fullName>
        <ecNumber evidence="3">1.5.1.3</ecNumber>
    </recommendedName>
</protein>
<dbReference type="Proteomes" id="UP001501496">
    <property type="component" value="Unassembled WGS sequence"/>
</dbReference>
<reference evidence="12" key="1">
    <citation type="journal article" date="2019" name="Int. J. Syst. Evol. Microbiol.">
        <title>The Global Catalogue of Microorganisms (GCM) 10K type strain sequencing project: providing services to taxonomists for standard genome sequencing and annotation.</title>
        <authorList>
            <consortium name="The Broad Institute Genomics Platform"/>
            <consortium name="The Broad Institute Genome Sequencing Center for Infectious Disease"/>
            <person name="Wu L."/>
            <person name="Ma J."/>
        </authorList>
    </citation>
    <scope>NUCLEOTIDE SEQUENCE [LARGE SCALE GENOMIC DNA]</scope>
    <source>
        <strain evidence="12">JCM 17630</strain>
    </source>
</reference>
<gene>
    <name evidence="11" type="ORF">GCM10022291_09280</name>
</gene>
<keyword evidence="9" id="KW-0472">Membrane</keyword>
<evidence type="ECO:0000313" key="12">
    <source>
        <dbReference type="Proteomes" id="UP001501496"/>
    </source>
</evidence>
<dbReference type="EC" id="1.5.1.3" evidence="3"/>
<keyword evidence="9" id="KW-1133">Transmembrane helix</keyword>
<comment type="similarity">
    <text evidence="2">Belongs to the dihydrofolate reductase family.</text>
</comment>
<dbReference type="PANTHER" id="PTHR48069">
    <property type="entry name" value="DIHYDROFOLATE REDUCTASE"/>
    <property type="match status" value="1"/>
</dbReference>
<comment type="pathway">
    <text evidence="1">Cofactor biosynthesis; tetrahydrofolate biosynthesis; 5,6,7,8-tetrahydrofolate from 7,8-dihydrofolate: step 1/1.</text>
</comment>
<dbReference type="PANTHER" id="PTHR48069:SF3">
    <property type="entry name" value="DIHYDROFOLATE REDUCTASE"/>
    <property type="match status" value="1"/>
</dbReference>
<keyword evidence="9" id="KW-0812">Transmembrane</keyword>
<dbReference type="CDD" id="cd00209">
    <property type="entry name" value="DHFR"/>
    <property type="match status" value="1"/>
</dbReference>
<sequence length="311" mass="35838">MFGKKKTTTPIDKDQLELIENAQKRIKQKKSLYIHFVIFLIGAVFLILANTVLGIGENFTILGKEWFLYAILLWSFFFIYHIFNVFITHKFMGKAWEKQQLEKLVAKQQKRIEKLKSNLVKEETKIAKSDVFNATTSLSQNTTSKKHSPELTIIVAAAENDAIGKDNKLIWHLGDDLKRFKSLTNGHHIIMGRKTFESFPKPLPNRTHIVITRQSDYHVPDGVIVVNNLEDAIDAAKKDSQPFIIGGGEIYKQALLIATKIELTRVHATFEADTFFPEIDTNIWKETANTFHPKDEKHKHEFSFLTYERAH</sequence>
<proteinExistence type="inferred from homology"/>
<dbReference type="Pfam" id="PF00186">
    <property type="entry name" value="DHFR_1"/>
    <property type="match status" value="1"/>
</dbReference>
<comment type="function">
    <text evidence="7">Key enzyme in folate metabolism. Catalyzes an essential reaction for de novo glycine and purine synthesis, and for DNA precursor synthesis.</text>
</comment>
<evidence type="ECO:0000256" key="7">
    <source>
        <dbReference type="ARBA" id="ARBA00025067"/>
    </source>
</evidence>
<evidence type="ECO:0000256" key="2">
    <source>
        <dbReference type="ARBA" id="ARBA00009539"/>
    </source>
</evidence>
<evidence type="ECO:0000256" key="1">
    <source>
        <dbReference type="ARBA" id="ARBA00004903"/>
    </source>
</evidence>
<comment type="caution">
    <text evidence="11">The sequence shown here is derived from an EMBL/GenBank/DDBJ whole genome shotgun (WGS) entry which is preliminary data.</text>
</comment>
<feature type="transmembrane region" description="Helical" evidence="9">
    <location>
        <begin position="67"/>
        <end position="87"/>
    </location>
</feature>
<dbReference type="InterPro" id="IPR024072">
    <property type="entry name" value="DHFR-like_dom_sf"/>
</dbReference>
<keyword evidence="5" id="KW-0521">NADP</keyword>
<evidence type="ECO:0000259" key="10">
    <source>
        <dbReference type="PROSITE" id="PS51330"/>
    </source>
</evidence>
<feature type="domain" description="DHFR" evidence="10">
    <location>
        <begin position="150"/>
        <end position="309"/>
    </location>
</feature>
<dbReference type="InterPro" id="IPR012259">
    <property type="entry name" value="DHFR"/>
</dbReference>
<keyword evidence="8" id="KW-0175">Coiled coil</keyword>
<evidence type="ECO:0000256" key="4">
    <source>
        <dbReference type="ARBA" id="ARBA00022563"/>
    </source>
</evidence>
<evidence type="ECO:0000256" key="6">
    <source>
        <dbReference type="ARBA" id="ARBA00023002"/>
    </source>
</evidence>
<dbReference type="Pfam" id="PF13239">
    <property type="entry name" value="2TM"/>
    <property type="match status" value="1"/>
</dbReference>
<organism evidence="11 12">
    <name type="scientific">Postechiella marina</name>
    <dbReference type="NCBI Taxonomy" id="943941"/>
    <lineage>
        <taxon>Bacteria</taxon>
        <taxon>Pseudomonadati</taxon>
        <taxon>Bacteroidota</taxon>
        <taxon>Flavobacteriia</taxon>
        <taxon>Flavobacteriales</taxon>
        <taxon>Flavobacteriaceae</taxon>
        <taxon>Postechiella</taxon>
    </lineage>
</organism>
<dbReference type="PRINTS" id="PR00070">
    <property type="entry name" value="DHFR"/>
</dbReference>
<keyword evidence="4" id="KW-0554">One-carbon metabolism</keyword>
<feature type="coiled-coil region" evidence="8">
    <location>
        <begin position="98"/>
        <end position="125"/>
    </location>
</feature>
<dbReference type="InterPro" id="IPR001796">
    <property type="entry name" value="DHFR_dom"/>
</dbReference>
<name>A0ABP8C3V4_9FLAO</name>
<dbReference type="EMBL" id="BAABCA010000002">
    <property type="protein sequence ID" value="GAA4233076.1"/>
    <property type="molecule type" value="Genomic_DNA"/>
</dbReference>
<dbReference type="Gene3D" id="3.40.430.10">
    <property type="entry name" value="Dihydrofolate Reductase, subunit A"/>
    <property type="match status" value="1"/>
</dbReference>
<evidence type="ECO:0000256" key="9">
    <source>
        <dbReference type="SAM" id="Phobius"/>
    </source>
</evidence>
<keyword evidence="6" id="KW-0560">Oxidoreductase</keyword>
<evidence type="ECO:0000256" key="8">
    <source>
        <dbReference type="SAM" id="Coils"/>
    </source>
</evidence>
<accession>A0ABP8C3V4</accession>
<keyword evidence="12" id="KW-1185">Reference proteome</keyword>
<feature type="transmembrane region" description="Helical" evidence="9">
    <location>
        <begin position="32"/>
        <end position="55"/>
    </location>
</feature>